<protein>
    <submittedName>
        <fullName evidence="3">EAL domain-containing protein</fullName>
    </submittedName>
    <submittedName>
        <fullName evidence="2">Sensor c-di-GMP phosphodiesterase-like protein</fullName>
    </submittedName>
</protein>
<evidence type="ECO:0000259" key="1">
    <source>
        <dbReference type="PROSITE" id="PS50883"/>
    </source>
</evidence>
<dbReference type="RefSeq" id="WP_137312063.1">
    <property type="nucleotide sequence ID" value="NZ_CP040017.1"/>
</dbReference>
<accession>A0A4P8HLB0</accession>
<organism evidence="2 5">
    <name type="scientific">Pseudoduganella umbonata</name>
    <dbReference type="NCBI Taxonomy" id="864828"/>
    <lineage>
        <taxon>Bacteria</taxon>
        <taxon>Pseudomonadati</taxon>
        <taxon>Pseudomonadota</taxon>
        <taxon>Betaproteobacteria</taxon>
        <taxon>Burkholderiales</taxon>
        <taxon>Oxalobacteraceae</taxon>
        <taxon>Telluria group</taxon>
        <taxon>Pseudoduganella</taxon>
    </lineage>
</organism>
<dbReference type="SUPFAM" id="SSF141868">
    <property type="entry name" value="EAL domain-like"/>
    <property type="match status" value="1"/>
</dbReference>
<dbReference type="PANTHER" id="PTHR33121">
    <property type="entry name" value="CYCLIC DI-GMP PHOSPHODIESTERASE PDEF"/>
    <property type="match status" value="1"/>
</dbReference>
<dbReference type="AlphaFoldDB" id="A0A4P8HLB0"/>
<dbReference type="Proteomes" id="UP000584325">
    <property type="component" value="Unassembled WGS sequence"/>
</dbReference>
<dbReference type="InterPro" id="IPR035919">
    <property type="entry name" value="EAL_sf"/>
</dbReference>
<dbReference type="Gene3D" id="3.20.20.450">
    <property type="entry name" value="EAL domain"/>
    <property type="match status" value="1"/>
</dbReference>
<reference evidence="2 5" key="2">
    <citation type="submission" date="2020-08" db="EMBL/GenBank/DDBJ databases">
        <title>Genomic Encyclopedia of Type Strains, Phase III (KMG-III): the genomes of soil and plant-associated and newly described type strains.</title>
        <authorList>
            <person name="Whitman W."/>
        </authorList>
    </citation>
    <scope>NUCLEOTIDE SEQUENCE [LARGE SCALE GENOMIC DNA]</scope>
    <source>
        <strain evidence="2 5">CECT 7753</strain>
    </source>
</reference>
<sequence length="70" mass="7692">MRMADAMGLHVIAEGVENVEQAEFLRANGVQYAQGWLFSRAIPFDELCRALDGAAAARGDQRLADRVGER</sequence>
<dbReference type="PROSITE" id="PS50883">
    <property type="entry name" value="EAL"/>
    <property type="match status" value="1"/>
</dbReference>
<dbReference type="EMBL" id="JACHXS010000015">
    <property type="protein sequence ID" value="MBB3224891.1"/>
    <property type="molecule type" value="Genomic_DNA"/>
</dbReference>
<keyword evidence="4" id="KW-1185">Reference proteome</keyword>
<proteinExistence type="predicted"/>
<dbReference type="InterPro" id="IPR001633">
    <property type="entry name" value="EAL_dom"/>
</dbReference>
<dbReference type="Pfam" id="PF00563">
    <property type="entry name" value="EAL"/>
    <property type="match status" value="1"/>
</dbReference>
<evidence type="ECO:0000313" key="5">
    <source>
        <dbReference type="Proteomes" id="UP000584325"/>
    </source>
</evidence>
<name>A0A4P8HLB0_9BURK</name>
<reference evidence="3 4" key="1">
    <citation type="submission" date="2019-05" db="EMBL/GenBank/DDBJ databases">
        <title>Draft Genome Sequences of Six Type Strains of the Genus Massilia.</title>
        <authorList>
            <person name="Miess H."/>
            <person name="Frediansyhah A."/>
            <person name="Gross H."/>
        </authorList>
    </citation>
    <scope>NUCLEOTIDE SEQUENCE [LARGE SCALE GENOMIC DNA]</scope>
    <source>
        <strain evidence="3 4">DSMZ 26121</strain>
    </source>
</reference>
<dbReference type="GO" id="GO:0071111">
    <property type="term" value="F:cyclic-guanylate-specific phosphodiesterase activity"/>
    <property type="evidence" value="ECO:0007669"/>
    <property type="project" value="InterPro"/>
</dbReference>
<dbReference type="EMBL" id="CP040017">
    <property type="protein sequence ID" value="QCP09174.1"/>
    <property type="molecule type" value="Genomic_DNA"/>
</dbReference>
<gene>
    <name evidence="3" type="ORF">FCL38_01015</name>
    <name evidence="2" type="ORF">FHS02_005761</name>
</gene>
<dbReference type="Proteomes" id="UP000298763">
    <property type="component" value="Chromosome"/>
</dbReference>
<dbReference type="PANTHER" id="PTHR33121:SF70">
    <property type="entry name" value="SIGNALING PROTEIN YKOW"/>
    <property type="match status" value="1"/>
</dbReference>
<evidence type="ECO:0000313" key="3">
    <source>
        <dbReference type="EMBL" id="QCP09174.1"/>
    </source>
</evidence>
<dbReference type="OrthoDB" id="9813903at2"/>
<dbReference type="InterPro" id="IPR050706">
    <property type="entry name" value="Cyclic-di-GMP_PDE-like"/>
</dbReference>
<evidence type="ECO:0000313" key="2">
    <source>
        <dbReference type="EMBL" id="MBB3224891.1"/>
    </source>
</evidence>
<evidence type="ECO:0000313" key="4">
    <source>
        <dbReference type="Proteomes" id="UP000298763"/>
    </source>
</evidence>
<feature type="domain" description="EAL" evidence="1">
    <location>
        <begin position="1"/>
        <end position="55"/>
    </location>
</feature>